<dbReference type="Proteomes" id="UP000604001">
    <property type="component" value="Unassembled WGS sequence"/>
</dbReference>
<dbReference type="SUPFAM" id="SSF55608">
    <property type="entry name" value="Homing endonucleases"/>
    <property type="match status" value="1"/>
</dbReference>
<keyword evidence="5 14" id="KW-0235">DNA replication</keyword>
<keyword evidence="3 14" id="KW-0808">Transferase</keyword>
<keyword evidence="13 14" id="KW-0804">Transcription</keyword>
<dbReference type="SMART" id="SM00493">
    <property type="entry name" value="TOPRIM"/>
    <property type="match status" value="1"/>
</dbReference>
<protein>
    <recommendedName>
        <fullName evidence="14">DNA primase</fullName>
        <ecNumber evidence="14">2.7.7.101</ecNumber>
    </recommendedName>
</protein>
<comment type="similarity">
    <text evidence="14">Belongs to the DnaG primase family.</text>
</comment>
<evidence type="ECO:0000256" key="1">
    <source>
        <dbReference type="ARBA" id="ARBA00022478"/>
    </source>
</evidence>
<evidence type="ECO:0000256" key="13">
    <source>
        <dbReference type="ARBA" id="ARBA00023163"/>
    </source>
</evidence>
<evidence type="ECO:0000313" key="17">
    <source>
        <dbReference type="EMBL" id="MBC2962060.1"/>
    </source>
</evidence>
<evidence type="ECO:0000256" key="3">
    <source>
        <dbReference type="ARBA" id="ARBA00022679"/>
    </source>
</evidence>
<keyword evidence="11" id="KW-0651">Protein splicing</keyword>
<dbReference type="InterPro" id="IPR036844">
    <property type="entry name" value="Hint_dom_sf"/>
</dbReference>
<dbReference type="HAMAP" id="MF_00974">
    <property type="entry name" value="DNA_primase_DnaG"/>
    <property type="match status" value="1"/>
</dbReference>
<dbReference type="EMBL" id="JACMYC010000015">
    <property type="protein sequence ID" value="MBC2962060.1"/>
    <property type="molecule type" value="Genomic_DNA"/>
</dbReference>
<dbReference type="InterPro" id="IPR027434">
    <property type="entry name" value="Homing_endonucl"/>
</dbReference>
<evidence type="ECO:0000256" key="15">
    <source>
        <dbReference type="SAM" id="MobiDB-lite"/>
    </source>
</evidence>
<evidence type="ECO:0000256" key="2">
    <source>
        <dbReference type="ARBA" id="ARBA00022515"/>
    </source>
</evidence>
<feature type="region of interest" description="Disordered" evidence="15">
    <location>
        <begin position="753"/>
        <end position="789"/>
    </location>
</feature>
<comment type="function">
    <text evidence="14">RNA polymerase that catalyzes the synthesis of short RNA molecules used as primers for DNA polymerase during DNA replication.</text>
</comment>
<dbReference type="InterPro" id="IPR006171">
    <property type="entry name" value="TOPRIM_dom"/>
</dbReference>
<dbReference type="Gene3D" id="3.10.28.10">
    <property type="entry name" value="Homing endonucleases"/>
    <property type="match status" value="1"/>
</dbReference>
<dbReference type="InterPro" id="IPR003587">
    <property type="entry name" value="Hint_dom_N"/>
</dbReference>
<evidence type="ECO:0000256" key="14">
    <source>
        <dbReference type="HAMAP-Rule" id="MF_00974"/>
    </source>
</evidence>
<dbReference type="InterPro" id="IPR034151">
    <property type="entry name" value="TOPRIM_DnaG_bac"/>
</dbReference>
<dbReference type="InterPro" id="IPR013173">
    <property type="entry name" value="DNA_primase_DnaG_DnaB-bd_dom"/>
</dbReference>
<evidence type="ECO:0000259" key="16">
    <source>
        <dbReference type="PROSITE" id="PS50880"/>
    </source>
</evidence>
<evidence type="ECO:0000256" key="12">
    <source>
        <dbReference type="ARBA" id="ARBA00023125"/>
    </source>
</evidence>
<dbReference type="Pfam" id="PF10410">
    <property type="entry name" value="DnaB_bind"/>
    <property type="match status" value="1"/>
</dbReference>
<dbReference type="InterPro" id="IPR050219">
    <property type="entry name" value="DnaG_primase"/>
</dbReference>
<dbReference type="Pfam" id="PF01807">
    <property type="entry name" value="Zn_ribbon_DnaG"/>
    <property type="match status" value="2"/>
</dbReference>
<dbReference type="Pfam" id="PF08275">
    <property type="entry name" value="DNAG_N"/>
    <property type="match status" value="1"/>
</dbReference>
<keyword evidence="2 14" id="KW-0639">Primosome</keyword>
<keyword evidence="12 14" id="KW-0238">DNA-binding</keyword>
<dbReference type="Pfam" id="PF13662">
    <property type="entry name" value="Toprim_4"/>
    <property type="match status" value="1"/>
</dbReference>
<reference evidence="17 18" key="1">
    <citation type="submission" date="2020-08" db="EMBL/GenBank/DDBJ databases">
        <title>novel species in genus Nocardioides.</title>
        <authorList>
            <person name="Zhang G."/>
        </authorList>
    </citation>
    <scope>NUCLEOTIDE SEQUENCE [LARGE SCALE GENOMIC DNA]</scope>
    <source>
        <strain evidence="17 18">SC8A-24</strain>
    </source>
</reference>
<keyword evidence="6" id="KW-0479">Metal-binding</keyword>
<dbReference type="Gene3D" id="3.40.1360.10">
    <property type="match status" value="1"/>
</dbReference>
<dbReference type="SMART" id="SM00306">
    <property type="entry name" value="HintN"/>
    <property type="match status" value="1"/>
</dbReference>
<feature type="domain" description="Toprim" evidence="16">
    <location>
        <begin position="574"/>
        <end position="660"/>
    </location>
</feature>
<dbReference type="PROSITE" id="PS50880">
    <property type="entry name" value="TOPRIM"/>
    <property type="match status" value="1"/>
</dbReference>
<keyword evidence="9" id="KW-0862">Zinc</keyword>
<dbReference type="InterPro" id="IPR013264">
    <property type="entry name" value="DNAG_N"/>
</dbReference>
<name>A0ABR6UCG7_9ACTN</name>
<evidence type="ECO:0000256" key="9">
    <source>
        <dbReference type="ARBA" id="ARBA00022833"/>
    </source>
</evidence>
<dbReference type="SUPFAM" id="SSF57783">
    <property type="entry name" value="Zinc beta-ribbon"/>
    <property type="match status" value="2"/>
</dbReference>
<keyword evidence="4 14" id="KW-0548">Nucleotidyltransferase</keyword>
<evidence type="ECO:0000256" key="4">
    <source>
        <dbReference type="ARBA" id="ARBA00022695"/>
    </source>
</evidence>
<evidence type="ECO:0000256" key="7">
    <source>
        <dbReference type="ARBA" id="ARBA00022771"/>
    </source>
</evidence>
<dbReference type="SMART" id="SM00766">
    <property type="entry name" value="DnaG_DnaB_bind"/>
    <property type="match status" value="1"/>
</dbReference>
<dbReference type="Pfam" id="PF08278">
    <property type="entry name" value="DnaG_DnaB_bind"/>
    <property type="match status" value="1"/>
</dbReference>
<evidence type="ECO:0000256" key="10">
    <source>
        <dbReference type="ARBA" id="ARBA00022842"/>
    </source>
</evidence>
<evidence type="ECO:0000256" key="11">
    <source>
        <dbReference type="ARBA" id="ARBA00023000"/>
    </source>
</evidence>
<dbReference type="InterPro" id="IPR004860">
    <property type="entry name" value="LAGLIDADG_dom"/>
</dbReference>
<evidence type="ECO:0000256" key="5">
    <source>
        <dbReference type="ARBA" id="ARBA00022705"/>
    </source>
</evidence>
<dbReference type="NCBIfam" id="TIGR01391">
    <property type="entry name" value="dnaG"/>
    <property type="match status" value="1"/>
</dbReference>
<dbReference type="InterPro" id="IPR002694">
    <property type="entry name" value="Znf_CHC2"/>
</dbReference>
<keyword evidence="10" id="KW-0460">Magnesium</keyword>
<dbReference type="EC" id="2.7.7.101" evidence="14"/>
<feature type="compositionally biased region" description="Basic and acidic residues" evidence="15">
    <location>
        <begin position="758"/>
        <end position="769"/>
    </location>
</feature>
<sequence>MAGLIREESIAEVREKARIDDVVAEHVTLRNAGGGSMKGLCPFHDEKSPSFHVTPSRGFFHCLAGETRVLTYDGPRPIADLAGGTHRILGVRGNWIEAPFKSYGVQPLMRITVGRNRQVKDLHATDEHRWFVRTDNGSGHREVLTKDLKPGDRLVPKFPRSRIQRTTPSPFGIAHGFTYGDGTRSGTGSMALLCPPKDLAMLKWFPNSHTSASGDNLLVHHLPAFFKDRPPLGESVSYLYGWLAGYFAADGCVASDGTVMLNSADREDLEFVRTVCTRLGIATYGITTQLREGFPGREPSELHRVHLVNEDLTESFFLLDQHRQRFVDADKKFARRGWVVRAVETTDRVEEVFCAEVEDGHAFTLEDNILTGNCFGCQAGGDVIKFVMDIDALSFAEAVERLADKYGVQLRREEGDVRDDRPKGPQRGRLVEAHKVAQQFYAEQLATPDALVARQFLAERGFDQSAAETFGIGFAPRDGDALFKHLRQLAFSQEELVVGGLVAVGRSAYDRFRGRLLWPIRDASGDTIGFGARRIFDDDRIDAKYLNTSETPIYKKSQVLYGIDLARKDMARSSQAVVVEGYTDVMACHLAGVTSAVATCGTAFGDEHARVLRRFMNDHEEFRGEVIFAFDGDAAGQKAALRTFSGDQNFVSQTYVAVEPDGLDPCDLRIKQGDAAVRELVARRVPLYRFVLSNVVGKYDLDRADSRVDALREGARLVSSIRDKSKVDAFARELAGMVGIDVDQARAEVRRAAARGPVRADQRGSRRGEPQQPDTSAPPAPRNPVPDLRDPRFALERETLKLVIQHPMAIGRTTSDIGVEDFTHPVYRAVWELVAAAGGPVAGSGDATWAGRLRDAATDPAVSSAISALGVEPIRTAKEPDAAYVSVHVFRLLELTAMRRIADLKSKLQRTNPVENAAEYNRMFGELAALEQHRRTLRERTVGAS</sequence>
<dbReference type="CDD" id="cd00081">
    <property type="entry name" value="Hint"/>
    <property type="match status" value="1"/>
</dbReference>
<dbReference type="CDD" id="cd03364">
    <property type="entry name" value="TOPRIM_DnaG_primases"/>
    <property type="match status" value="1"/>
</dbReference>
<keyword evidence="7" id="KW-0863">Zinc-finger</keyword>
<evidence type="ECO:0000256" key="6">
    <source>
        <dbReference type="ARBA" id="ARBA00022723"/>
    </source>
</evidence>
<evidence type="ECO:0000256" key="8">
    <source>
        <dbReference type="ARBA" id="ARBA00022813"/>
    </source>
</evidence>
<dbReference type="Gene3D" id="3.90.580.10">
    <property type="entry name" value="Zinc finger, CHC2-type domain"/>
    <property type="match status" value="2"/>
</dbReference>
<evidence type="ECO:0000313" key="18">
    <source>
        <dbReference type="Proteomes" id="UP000604001"/>
    </source>
</evidence>
<keyword evidence="1 14" id="KW-0240">DNA-directed RNA polymerase</keyword>
<gene>
    <name evidence="14" type="primary">dnaG</name>
    <name evidence="17" type="ORF">H7344_17335</name>
</gene>
<comment type="caution">
    <text evidence="17">The sequence shown here is derived from an EMBL/GenBank/DDBJ whole genome shotgun (WGS) entry which is preliminary data.</text>
</comment>
<dbReference type="Gene3D" id="3.90.980.10">
    <property type="entry name" value="DNA primase, catalytic core, N-terminal domain"/>
    <property type="match status" value="1"/>
</dbReference>
<dbReference type="PANTHER" id="PTHR30313:SF2">
    <property type="entry name" value="DNA PRIMASE"/>
    <property type="match status" value="1"/>
</dbReference>
<dbReference type="InterPro" id="IPR036977">
    <property type="entry name" value="DNA_primase_Znf_CHC2"/>
</dbReference>
<organism evidence="17 18">
    <name type="scientific">Nocardioides deserti</name>
    <dbReference type="NCBI Taxonomy" id="1588644"/>
    <lineage>
        <taxon>Bacteria</taxon>
        <taxon>Bacillati</taxon>
        <taxon>Actinomycetota</taxon>
        <taxon>Actinomycetes</taxon>
        <taxon>Propionibacteriales</taxon>
        <taxon>Nocardioidaceae</taxon>
        <taxon>Nocardioides</taxon>
    </lineage>
</organism>
<comment type="catalytic activity">
    <reaction evidence="14">
        <text>ssDNA + n NTP = ssDNA/pppN(pN)n-1 hybrid + (n-1) diphosphate.</text>
        <dbReference type="EC" id="2.7.7.101"/>
    </reaction>
</comment>
<accession>A0ABR6UCG7</accession>
<dbReference type="SUPFAM" id="SSF56731">
    <property type="entry name" value="DNA primase core"/>
    <property type="match status" value="1"/>
</dbReference>
<comment type="caution">
    <text evidence="14">Lacks conserved residue(s) required for the propagation of feature annotation.</text>
</comment>
<dbReference type="SMART" id="SM00400">
    <property type="entry name" value="ZnF_CHCC"/>
    <property type="match status" value="2"/>
</dbReference>
<dbReference type="PANTHER" id="PTHR30313">
    <property type="entry name" value="DNA PRIMASE"/>
    <property type="match status" value="1"/>
</dbReference>
<dbReference type="InterPro" id="IPR019475">
    <property type="entry name" value="DNA_primase_DnaB-bd"/>
</dbReference>
<keyword evidence="18" id="KW-1185">Reference proteome</keyword>
<dbReference type="SUPFAM" id="SSF51294">
    <property type="entry name" value="Hedgehog/intein (Hint) domain"/>
    <property type="match status" value="1"/>
</dbReference>
<dbReference type="InterPro" id="IPR006295">
    <property type="entry name" value="DNA_primase_DnaG"/>
</dbReference>
<dbReference type="Pfam" id="PF14528">
    <property type="entry name" value="LAGLIDADG_3"/>
    <property type="match status" value="1"/>
</dbReference>
<dbReference type="InterPro" id="IPR030846">
    <property type="entry name" value="DnaG_bac"/>
</dbReference>
<dbReference type="InterPro" id="IPR006141">
    <property type="entry name" value="Intein_N"/>
</dbReference>
<proteinExistence type="inferred from homology"/>
<keyword evidence="8" id="KW-0068">Autocatalytic cleavage</keyword>
<dbReference type="InterPro" id="IPR037068">
    <property type="entry name" value="DNA_primase_core_N_sf"/>
</dbReference>
<comment type="subunit">
    <text evidence="14">Monomer. Interacts with DnaB.</text>
</comment>
<dbReference type="PROSITE" id="PS50817">
    <property type="entry name" value="INTEIN_N_TER"/>
    <property type="match status" value="1"/>
</dbReference>